<comment type="cofactor">
    <cofactor evidence="1">
        <name>FAD</name>
        <dbReference type="ChEBI" id="CHEBI:57692"/>
    </cofactor>
</comment>
<evidence type="ECO:0000256" key="1">
    <source>
        <dbReference type="ARBA" id="ARBA00001974"/>
    </source>
</evidence>
<evidence type="ECO:0000313" key="9">
    <source>
        <dbReference type="Proteomes" id="UP000050497"/>
    </source>
</evidence>
<dbReference type="InterPro" id="IPR036188">
    <property type="entry name" value="FAD/NAD-bd_sf"/>
</dbReference>
<dbReference type="EC" id="1.1.99.1" evidence="7"/>
<gene>
    <name evidence="7" type="primary">betA-2</name>
    <name evidence="8" type="ORF">GA0071312_1084</name>
    <name evidence="7" type="ORF">HLUCCO17_11270</name>
</gene>
<evidence type="ECO:0000313" key="10">
    <source>
        <dbReference type="Proteomes" id="UP000182800"/>
    </source>
</evidence>
<keyword evidence="7" id="KW-0560">Oxidoreductase</keyword>
<dbReference type="PATRIC" id="fig|1653334.4.peg.3593"/>
<evidence type="ECO:0000313" key="7">
    <source>
        <dbReference type="EMBL" id="KPQ10353.1"/>
    </source>
</evidence>
<feature type="domain" description="Glucose-methanol-choline oxidoreductase N-terminal" evidence="6">
    <location>
        <begin position="88"/>
        <end position="111"/>
    </location>
</feature>
<evidence type="ECO:0000256" key="3">
    <source>
        <dbReference type="ARBA" id="ARBA00022630"/>
    </source>
</evidence>
<keyword evidence="4 5" id="KW-0274">FAD</keyword>
<evidence type="ECO:0000256" key="5">
    <source>
        <dbReference type="RuleBase" id="RU003968"/>
    </source>
</evidence>
<dbReference type="EMBL" id="FMBM01000001">
    <property type="protein sequence ID" value="SCC79667.1"/>
    <property type="molecule type" value="Genomic_DNA"/>
</dbReference>
<comment type="similarity">
    <text evidence="2 5">Belongs to the GMC oxidoreductase family.</text>
</comment>
<evidence type="ECO:0000313" key="8">
    <source>
        <dbReference type="EMBL" id="SCC79667.1"/>
    </source>
</evidence>
<dbReference type="PIRSF" id="PIRSF000137">
    <property type="entry name" value="Alcohol_oxidase"/>
    <property type="match status" value="1"/>
</dbReference>
<dbReference type="InterPro" id="IPR000172">
    <property type="entry name" value="GMC_OxRdtase_N"/>
</dbReference>
<keyword evidence="10" id="KW-1185">Reference proteome</keyword>
<protein>
    <submittedName>
        <fullName evidence="7">Choline dehydrogenase</fullName>
        <ecNumber evidence="7">1.1.99.1</ecNumber>
    </submittedName>
</protein>
<dbReference type="PROSITE" id="PS00623">
    <property type="entry name" value="GMC_OXRED_1"/>
    <property type="match status" value="1"/>
</dbReference>
<dbReference type="SUPFAM" id="SSF54373">
    <property type="entry name" value="FAD-linked reductases, C-terminal domain"/>
    <property type="match status" value="1"/>
</dbReference>
<sequence length="553" mass="60008">MDTRQQDGDTFDYVIVGAGAAGCLLARRLSEDGRYTICLVEAGPPDRNINLHVPGGFIKAVTNPKYAWQFATEPGEGTAGRRITIPQGRTLGGSTAINGFNYNRGQPADYDSWAQQGNRGWGYDDVLPYFRRTEQRIGAHEPHYRGAEGGLPISDCDWRHPLCEAFIEAAVDAGLPKNPDYNGETQKGVGYFQRWIDKGWRVSAATAFLRPALRSGRVDLRCNAHTTTITFEGRRATGIRYVQERGGAVRELRARREVILTCGGANSPKLLQLSGIGPASLLADLGITPVHALEGVGANLRDHYMVRLVARAKGVETINDMARGVKLWREIAKWAIGRPSILAISPSVAYGFANARDLSLEPDIQLNFTPGSYMKSVTGVLDNFPGMTLGAYQLRPESSGYVHARSPDPFDNPVIQPNYLMHAEDRAVTVAGIRLVRRLLESPAFAPYRDGEVSPGEEVQSDDELLAFARENGSTAYHLIGACRMGPAHDASAVVDDNLRVYGIEGLRVADSAIMPTMPSANTCAATYMIAEKAADLILGRQVPGNAALARAG</sequence>
<proteinExistence type="inferred from homology"/>
<evidence type="ECO:0000256" key="2">
    <source>
        <dbReference type="ARBA" id="ARBA00010790"/>
    </source>
</evidence>
<dbReference type="AlphaFoldDB" id="A0A0P7ZZC5"/>
<dbReference type="OrthoDB" id="9785276at2"/>
<name>A0A0P7ZZC5_9HYPH</name>
<reference evidence="8 10" key="2">
    <citation type="submission" date="2016-08" db="EMBL/GenBank/DDBJ databases">
        <authorList>
            <person name="Varghese N."/>
            <person name="Submissions Spin"/>
        </authorList>
    </citation>
    <scope>NUCLEOTIDE SEQUENCE [LARGE SCALE GENOMIC DNA]</scope>
    <source>
        <strain evidence="8 10">HL-109</strain>
    </source>
</reference>
<dbReference type="GO" id="GO:0050660">
    <property type="term" value="F:flavin adenine dinucleotide binding"/>
    <property type="evidence" value="ECO:0007669"/>
    <property type="project" value="InterPro"/>
</dbReference>
<evidence type="ECO:0000259" key="6">
    <source>
        <dbReference type="PROSITE" id="PS00623"/>
    </source>
</evidence>
<dbReference type="STRING" id="1653334.GA0071312_1084"/>
<accession>A0A0P7ZZC5</accession>
<dbReference type="EMBL" id="LJSX01000016">
    <property type="protein sequence ID" value="KPQ10353.1"/>
    <property type="molecule type" value="Genomic_DNA"/>
</dbReference>
<dbReference type="Gene3D" id="3.30.560.10">
    <property type="entry name" value="Glucose Oxidase, domain 3"/>
    <property type="match status" value="1"/>
</dbReference>
<keyword evidence="3 5" id="KW-0285">Flavoprotein</keyword>
<dbReference type="InterPro" id="IPR012132">
    <property type="entry name" value="GMC_OxRdtase"/>
</dbReference>
<dbReference type="Pfam" id="PF00732">
    <property type="entry name" value="GMC_oxred_N"/>
    <property type="match status" value="1"/>
</dbReference>
<dbReference type="PROSITE" id="PS51257">
    <property type="entry name" value="PROKAR_LIPOPROTEIN"/>
    <property type="match status" value="1"/>
</dbReference>
<dbReference type="SUPFAM" id="SSF51905">
    <property type="entry name" value="FAD/NAD(P)-binding domain"/>
    <property type="match status" value="1"/>
</dbReference>
<organism evidence="7 9">
    <name type="scientific">Saliniramus fredricksonii</name>
    <dbReference type="NCBI Taxonomy" id="1653334"/>
    <lineage>
        <taxon>Bacteria</taxon>
        <taxon>Pseudomonadati</taxon>
        <taxon>Pseudomonadota</taxon>
        <taxon>Alphaproteobacteria</taxon>
        <taxon>Hyphomicrobiales</taxon>
        <taxon>Salinarimonadaceae</taxon>
        <taxon>Saliniramus</taxon>
    </lineage>
</organism>
<dbReference type="GO" id="GO:0008812">
    <property type="term" value="F:choline dehydrogenase activity"/>
    <property type="evidence" value="ECO:0007669"/>
    <property type="project" value="UniProtKB-EC"/>
</dbReference>
<dbReference type="Proteomes" id="UP000050497">
    <property type="component" value="Unassembled WGS sequence"/>
</dbReference>
<dbReference type="Proteomes" id="UP000182800">
    <property type="component" value="Unassembled WGS sequence"/>
</dbReference>
<dbReference type="PANTHER" id="PTHR11552">
    <property type="entry name" value="GLUCOSE-METHANOL-CHOLINE GMC OXIDOREDUCTASE"/>
    <property type="match status" value="1"/>
</dbReference>
<reference evidence="7 9" key="1">
    <citation type="submission" date="2015-09" db="EMBL/GenBank/DDBJ databases">
        <title>Identification and resolution of microdiversity through metagenomic sequencing of parallel consortia.</title>
        <authorList>
            <person name="Nelson W.C."/>
            <person name="Romine M.F."/>
            <person name="Lindemann S.R."/>
        </authorList>
    </citation>
    <scope>NUCLEOTIDE SEQUENCE [LARGE SCALE GENOMIC DNA]</scope>
    <source>
        <strain evidence="7">HL-109</strain>
    </source>
</reference>
<dbReference type="PANTHER" id="PTHR11552:SF147">
    <property type="entry name" value="CHOLINE DEHYDROGENASE, MITOCHONDRIAL"/>
    <property type="match status" value="1"/>
</dbReference>
<evidence type="ECO:0000256" key="4">
    <source>
        <dbReference type="ARBA" id="ARBA00022827"/>
    </source>
</evidence>
<dbReference type="InterPro" id="IPR007867">
    <property type="entry name" value="GMC_OxRtase_C"/>
</dbReference>
<dbReference type="Pfam" id="PF05199">
    <property type="entry name" value="GMC_oxred_C"/>
    <property type="match status" value="1"/>
</dbReference>
<dbReference type="Gene3D" id="3.50.50.60">
    <property type="entry name" value="FAD/NAD(P)-binding domain"/>
    <property type="match status" value="1"/>
</dbReference>
<dbReference type="RefSeq" id="WP_074443892.1">
    <property type="nucleotide sequence ID" value="NZ_FMBM01000001.1"/>
</dbReference>
<comment type="caution">
    <text evidence="7">The sequence shown here is derived from an EMBL/GenBank/DDBJ whole genome shotgun (WGS) entry which is preliminary data.</text>
</comment>